<dbReference type="InterPro" id="IPR017334">
    <property type="entry name" value="eIF3_g"/>
</dbReference>
<evidence type="ECO:0000256" key="7">
    <source>
        <dbReference type="SAM" id="MobiDB-lite"/>
    </source>
</evidence>
<evidence type="ECO:0000256" key="2">
    <source>
        <dbReference type="ARBA" id="ARBA00022540"/>
    </source>
</evidence>
<evidence type="ECO:0000259" key="8">
    <source>
        <dbReference type="PROSITE" id="PS50102"/>
    </source>
</evidence>
<keyword evidence="1 5" id="KW-0963">Cytoplasm</keyword>
<feature type="domain" description="RRM" evidence="8">
    <location>
        <begin position="195"/>
        <end position="273"/>
    </location>
</feature>
<comment type="function">
    <text evidence="5">RNA-binding component of the eukaryotic translation initiation factor 3 (eIF-3) complex, which is involved in protein synthesis of a specialized repertoire of mRNAs and, together with other initiation factors, stimulates binding of mRNA and methionyl-tRNAi to the 40S ribosome. The eIF-3 complex specifically targets and initiates translation of a subset of mRNAs involved in cell proliferation. This subunit can bind 18S rRNA.</text>
</comment>
<dbReference type="HAMAP" id="MF_03006">
    <property type="entry name" value="eIF3g"/>
    <property type="match status" value="1"/>
</dbReference>
<feature type="region of interest" description="Disordered" evidence="7">
    <location>
        <begin position="1"/>
        <end position="22"/>
    </location>
</feature>
<accession>A0A9W8G648</accession>
<keyword evidence="3 6" id="KW-0694">RNA-binding</keyword>
<dbReference type="PANTHER" id="PTHR10352">
    <property type="entry name" value="EUKARYOTIC TRANSLATION INITIATION FACTOR 3 SUBUNIT G"/>
    <property type="match status" value="1"/>
</dbReference>
<comment type="subunit">
    <text evidence="5">Component of the eukaryotic translation initiation factor 3 (eIF-3) complex.</text>
</comment>
<keyword evidence="2 5" id="KW-0396">Initiation factor</keyword>
<sequence>MNNTASWADELDESQIPEAQVIENQDGTKTVIEYRIVDGKKVKLTRRIKEKIVQEHVNRAVAERKKWAKFGAEKGTAPGPNIASTTLAEQVSLRLSQFAAQKQQKEEEVKEEAVGPAKNTRILCRVCRGDHFTAKCPYKDTLVPMEGIINQEANAAAVPAASESKDANAYVPPHMRGKTGGTLLGESREKRDEFPTIRITNLSEDVREQDIRDLCKPFGYVHRAFVAIDRVTGDCKGYAFVSFIEYSAAEKAIDKLSGFGYDSLILKAEWANSSGR</sequence>
<dbReference type="EMBL" id="JANBTW010000046">
    <property type="protein sequence ID" value="KAJ2675674.1"/>
    <property type="molecule type" value="Genomic_DNA"/>
</dbReference>
<evidence type="ECO:0000256" key="6">
    <source>
        <dbReference type="PROSITE-ProRule" id="PRU00176"/>
    </source>
</evidence>
<protein>
    <recommendedName>
        <fullName evidence="5">Eukaryotic translation initiation factor 3 subunit G</fullName>
        <shortName evidence="5">eIF3g</shortName>
    </recommendedName>
    <alternativeName>
        <fullName evidence="5">Eukaryotic translation initiation factor 3 RNA-binding subunit</fullName>
        <shortName evidence="5">eIF-3 RNA-binding subunit</shortName>
    </alternativeName>
    <alternativeName>
        <fullName evidence="5">Translation initiation factor eIF3 p33 subunit homolog</fullName>
        <shortName evidence="5">eIF3 p33 homolog</shortName>
    </alternativeName>
</protein>
<dbReference type="InterPro" id="IPR024675">
    <property type="entry name" value="eIF3g_N"/>
</dbReference>
<organism evidence="9 10">
    <name type="scientific">Coemansia spiralis</name>
    <dbReference type="NCBI Taxonomy" id="417178"/>
    <lineage>
        <taxon>Eukaryota</taxon>
        <taxon>Fungi</taxon>
        <taxon>Fungi incertae sedis</taxon>
        <taxon>Zoopagomycota</taxon>
        <taxon>Kickxellomycotina</taxon>
        <taxon>Kickxellomycetes</taxon>
        <taxon>Kickxellales</taxon>
        <taxon>Kickxellaceae</taxon>
        <taxon>Coemansia</taxon>
    </lineage>
</organism>
<dbReference type="CDD" id="cd12933">
    <property type="entry name" value="eIF3G"/>
    <property type="match status" value="1"/>
</dbReference>
<comment type="subcellular location">
    <subcellularLocation>
        <location evidence="5">Cytoplasm</location>
    </subcellularLocation>
</comment>
<dbReference type="Pfam" id="PF12353">
    <property type="entry name" value="eIF3g"/>
    <property type="match status" value="1"/>
</dbReference>
<evidence type="ECO:0000313" key="9">
    <source>
        <dbReference type="EMBL" id="KAJ2675674.1"/>
    </source>
</evidence>
<dbReference type="GO" id="GO:0003723">
    <property type="term" value="F:RNA binding"/>
    <property type="evidence" value="ECO:0007669"/>
    <property type="project" value="UniProtKB-UniRule"/>
</dbReference>
<dbReference type="PIRSF" id="PIRSF037949">
    <property type="entry name" value="Transl_init_eIF-3_RNA-bind"/>
    <property type="match status" value="1"/>
</dbReference>
<comment type="caution">
    <text evidence="9">The sequence shown here is derived from an EMBL/GenBank/DDBJ whole genome shotgun (WGS) entry which is preliminary data.</text>
</comment>
<dbReference type="PROSITE" id="PS50102">
    <property type="entry name" value="RRM"/>
    <property type="match status" value="1"/>
</dbReference>
<evidence type="ECO:0000256" key="3">
    <source>
        <dbReference type="ARBA" id="ARBA00022884"/>
    </source>
</evidence>
<dbReference type="GO" id="GO:0033290">
    <property type="term" value="C:eukaryotic 48S preinitiation complex"/>
    <property type="evidence" value="ECO:0007669"/>
    <property type="project" value="UniProtKB-UniRule"/>
</dbReference>
<dbReference type="AlphaFoldDB" id="A0A9W8G648"/>
<dbReference type="GO" id="GO:0005852">
    <property type="term" value="C:eukaryotic translation initiation factor 3 complex"/>
    <property type="evidence" value="ECO:0007669"/>
    <property type="project" value="UniProtKB-UniRule"/>
</dbReference>
<dbReference type="GO" id="GO:0016282">
    <property type="term" value="C:eukaryotic 43S preinitiation complex"/>
    <property type="evidence" value="ECO:0007669"/>
    <property type="project" value="UniProtKB-UniRule"/>
</dbReference>
<evidence type="ECO:0000256" key="4">
    <source>
        <dbReference type="ARBA" id="ARBA00022917"/>
    </source>
</evidence>
<keyword evidence="4 5" id="KW-0648">Protein biosynthesis</keyword>
<dbReference type="Gene3D" id="3.30.70.330">
    <property type="match status" value="1"/>
</dbReference>
<dbReference type="OrthoDB" id="639027at2759"/>
<evidence type="ECO:0000256" key="5">
    <source>
        <dbReference type="HAMAP-Rule" id="MF_03006"/>
    </source>
</evidence>
<comment type="similarity">
    <text evidence="5">Belongs to the eIF-3 subunit G family.</text>
</comment>
<dbReference type="GO" id="GO:0003743">
    <property type="term" value="F:translation initiation factor activity"/>
    <property type="evidence" value="ECO:0007669"/>
    <property type="project" value="UniProtKB-UniRule"/>
</dbReference>
<name>A0A9W8G648_9FUNG</name>
<gene>
    <name evidence="5 9" type="primary">TIF35</name>
    <name evidence="9" type="ORF">GGI25_003872</name>
</gene>
<reference evidence="9" key="1">
    <citation type="submission" date="2022-07" db="EMBL/GenBank/DDBJ databases">
        <title>Phylogenomic reconstructions and comparative analyses of Kickxellomycotina fungi.</title>
        <authorList>
            <person name="Reynolds N.K."/>
            <person name="Stajich J.E."/>
            <person name="Barry K."/>
            <person name="Grigoriev I.V."/>
            <person name="Crous P."/>
            <person name="Smith M.E."/>
        </authorList>
    </citation>
    <scope>NUCLEOTIDE SEQUENCE</scope>
    <source>
        <strain evidence="9">NRRL 3115</strain>
    </source>
</reference>
<dbReference type="Pfam" id="PF00076">
    <property type="entry name" value="RRM_1"/>
    <property type="match status" value="1"/>
</dbReference>
<dbReference type="GO" id="GO:0001732">
    <property type="term" value="P:formation of cytoplasmic translation initiation complex"/>
    <property type="evidence" value="ECO:0007669"/>
    <property type="project" value="UniProtKB-UniRule"/>
</dbReference>
<dbReference type="CDD" id="cd12408">
    <property type="entry name" value="RRM_eIF3G_like"/>
    <property type="match status" value="1"/>
</dbReference>
<evidence type="ECO:0000256" key="1">
    <source>
        <dbReference type="ARBA" id="ARBA00022490"/>
    </source>
</evidence>
<dbReference type="SMART" id="SM00360">
    <property type="entry name" value="RRM"/>
    <property type="match status" value="1"/>
</dbReference>
<dbReference type="InterPro" id="IPR034240">
    <property type="entry name" value="eIF3G_RRM"/>
</dbReference>
<evidence type="ECO:0000313" key="10">
    <source>
        <dbReference type="Proteomes" id="UP001151518"/>
    </source>
</evidence>
<dbReference type="InterPro" id="IPR035979">
    <property type="entry name" value="RBD_domain_sf"/>
</dbReference>
<dbReference type="InterPro" id="IPR000504">
    <property type="entry name" value="RRM_dom"/>
</dbReference>
<proteinExistence type="inferred from homology"/>
<dbReference type="SUPFAM" id="SSF54928">
    <property type="entry name" value="RNA-binding domain, RBD"/>
    <property type="match status" value="1"/>
</dbReference>
<dbReference type="InterPro" id="IPR012677">
    <property type="entry name" value="Nucleotide-bd_a/b_plait_sf"/>
</dbReference>
<dbReference type="Proteomes" id="UP001151518">
    <property type="component" value="Unassembled WGS sequence"/>
</dbReference>